<feature type="compositionally biased region" description="Basic and acidic residues" evidence="1">
    <location>
        <begin position="24"/>
        <end position="40"/>
    </location>
</feature>
<feature type="non-terminal residue" evidence="2">
    <location>
        <position position="100"/>
    </location>
</feature>
<proteinExistence type="predicted"/>
<sequence>MAVIAAKNKVMKRRRRRRRKESWKKKEKEKKKEEKKRERSMYGWKCGIYRSESGHLGWVDSRARHWNGEVDRVQRGAPPLPVIGDLTVTVQCHALWTVET</sequence>
<evidence type="ECO:0000256" key="1">
    <source>
        <dbReference type="SAM" id="MobiDB-lite"/>
    </source>
</evidence>
<protein>
    <submittedName>
        <fullName evidence="2">Uncharacterized protein</fullName>
    </submittedName>
</protein>
<dbReference type="Proteomes" id="UP001341840">
    <property type="component" value="Unassembled WGS sequence"/>
</dbReference>
<name>A0ABU6XTK4_9FABA</name>
<feature type="compositionally biased region" description="Basic residues" evidence="1">
    <location>
        <begin position="9"/>
        <end position="23"/>
    </location>
</feature>
<keyword evidence="3" id="KW-1185">Reference proteome</keyword>
<dbReference type="EMBL" id="JASCZI010212980">
    <property type="protein sequence ID" value="MED6200651.1"/>
    <property type="molecule type" value="Genomic_DNA"/>
</dbReference>
<gene>
    <name evidence="2" type="ORF">PIB30_087305</name>
</gene>
<feature type="region of interest" description="Disordered" evidence="1">
    <location>
        <begin position="1"/>
        <end position="40"/>
    </location>
</feature>
<accession>A0ABU6XTK4</accession>
<comment type="caution">
    <text evidence="2">The sequence shown here is derived from an EMBL/GenBank/DDBJ whole genome shotgun (WGS) entry which is preliminary data.</text>
</comment>
<reference evidence="2 3" key="1">
    <citation type="journal article" date="2023" name="Plants (Basel)">
        <title>Bridging the Gap: Combining Genomics and Transcriptomics Approaches to Understand Stylosanthes scabra, an Orphan Legume from the Brazilian Caatinga.</title>
        <authorList>
            <person name="Ferreira-Neto J.R.C."/>
            <person name="da Silva M.D."/>
            <person name="Binneck E."/>
            <person name="de Melo N.F."/>
            <person name="da Silva R.H."/>
            <person name="de Melo A.L.T.M."/>
            <person name="Pandolfi V."/>
            <person name="Bustamante F.O."/>
            <person name="Brasileiro-Vidal A.C."/>
            <person name="Benko-Iseppon A.M."/>
        </authorList>
    </citation>
    <scope>NUCLEOTIDE SEQUENCE [LARGE SCALE GENOMIC DNA]</scope>
    <source>
        <tissue evidence="2">Leaves</tissue>
    </source>
</reference>
<organism evidence="2 3">
    <name type="scientific">Stylosanthes scabra</name>
    <dbReference type="NCBI Taxonomy" id="79078"/>
    <lineage>
        <taxon>Eukaryota</taxon>
        <taxon>Viridiplantae</taxon>
        <taxon>Streptophyta</taxon>
        <taxon>Embryophyta</taxon>
        <taxon>Tracheophyta</taxon>
        <taxon>Spermatophyta</taxon>
        <taxon>Magnoliopsida</taxon>
        <taxon>eudicotyledons</taxon>
        <taxon>Gunneridae</taxon>
        <taxon>Pentapetalae</taxon>
        <taxon>rosids</taxon>
        <taxon>fabids</taxon>
        <taxon>Fabales</taxon>
        <taxon>Fabaceae</taxon>
        <taxon>Papilionoideae</taxon>
        <taxon>50 kb inversion clade</taxon>
        <taxon>dalbergioids sensu lato</taxon>
        <taxon>Dalbergieae</taxon>
        <taxon>Pterocarpus clade</taxon>
        <taxon>Stylosanthes</taxon>
    </lineage>
</organism>
<evidence type="ECO:0000313" key="3">
    <source>
        <dbReference type="Proteomes" id="UP001341840"/>
    </source>
</evidence>
<evidence type="ECO:0000313" key="2">
    <source>
        <dbReference type="EMBL" id="MED6200651.1"/>
    </source>
</evidence>